<protein>
    <submittedName>
        <fullName evidence="1">Uncharacterized protein</fullName>
    </submittedName>
</protein>
<sequence>MKKFTFSLLILIIGFITNLNAQTPLLPYGQDTSEPWSAKYFYAKNNGETPPADWFAADFDDSAWGTIEGPIATTGTLSYSATEWKDLYSSYWLRRQFELDETTFSKKVKLILKITHDDGYEVYLNGILIHSNTDYMFPSDSKNIYITHRLSKYLKKGKNVIAVKISDTRGGVAFIDFGLSCSPFRELNISVTTPGAMGDSILAKVENFTDVDGLILSGSLNGSDFENIQTRLTNLREIDMTNVNMLSIPNRFFYKRHLLDKIELPSQLSSIGNEAFYECNSLTNITFPKNLKTIGDNAFYDCNSLEEIILPEGLISIGKYCFYSCDNNKYLKLPSTLNNITDFSFYYNKSLQKIDFSEGLINIYNHAFCKCESLSSLKFPSSLYYLGDNVFSYNKSLTEISFNEGLYKMHDNAFTNCTSLLEVTLPSTLAIINASPFDYCDNLTKVTCLSIEPPYMTDQIPYGCSMEGRELYVPAISINTYKQSVGWDKFQTIKPIDHLPQNITVLTDLHLTLPENIPDDYKPYVRLISDKKSTSYEQYGRLTVNGEGTLSMSHFRMKWDPNYLYDYSRNSICYTSLINNSHLRADSVTTDLFTRNDRWTFISFPFDVKISDIKTTSEGATNWIIRKYDGKARANGSAHDTWVKMTNDSILKAGVGYILQSSRYTNNNNRQAFSGFLMKAINNSNKNNLFRTEDITVPLNEYLSEFSHNRSWNLIGNPYPSFFDTRFMEYEAPITVWNQRNNTYEAYSPIDDAYILCPGEAFFVQRPVNQESITFNLDGRQTTRDARTIEEQLGTRAAFASRSVVNLSISDGNVSDRTRIVINDEANMDYESDKDASKFMSLENSIPQIYSSANGVDFAINERPMNDGDVQLSIRIGAEGIHTITLNESAINIVYLEDNYQNKITAMMPGDEYAFTSEEGIFSDRFILHLNPNFSGIGSILDSDAPADDSYYTIDGIKVANPTAPGIYIRNNKKIIIKK</sequence>
<proteinExistence type="predicted"/>
<keyword evidence="2" id="KW-1185">Reference proteome</keyword>
<comment type="caution">
    <text evidence="1">The sequence shown here is derived from an EMBL/GenBank/DDBJ whole genome shotgun (WGS) entry which is preliminary data.</text>
</comment>
<evidence type="ECO:0000313" key="1">
    <source>
        <dbReference type="EMBL" id="TGY79363.1"/>
    </source>
</evidence>
<reference evidence="1" key="1">
    <citation type="submission" date="2019-04" db="EMBL/GenBank/DDBJ databases">
        <title>Microbes associate with the intestines of laboratory mice.</title>
        <authorList>
            <person name="Navarre W."/>
            <person name="Wong E."/>
            <person name="Huang K."/>
            <person name="Tropini C."/>
            <person name="Ng K."/>
            <person name="Yu B."/>
        </authorList>
    </citation>
    <scope>NUCLEOTIDE SEQUENCE</scope>
    <source>
        <strain evidence="1">NM04_E33</strain>
    </source>
</reference>
<dbReference type="Proteomes" id="UP000306319">
    <property type="component" value="Unassembled WGS sequence"/>
</dbReference>
<accession>A0AC61RLV9</accession>
<dbReference type="EMBL" id="SRYB01000007">
    <property type="protein sequence ID" value="TGY79363.1"/>
    <property type="molecule type" value="Genomic_DNA"/>
</dbReference>
<evidence type="ECO:0000313" key="2">
    <source>
        <dbReference type="Proteomes" id="UP000306319"/>
    </source>
</evidence>
<organism evidence="1 2">
    <name type="scientific">Lepagella muris</name>
    <dbReference type="NCBI Taxonomy" id="3032870"/>
    <lineage>
        <taxon>Bacteria</taxon>
        <taxon>Pseudomonadati</taxon>
        <taxon>Bacteroidota</taxon>
        <taxon>Bacteroidia</taxon>
        <taxon>Bacteroidales</taxon>
        <taxon>Muribaculaceae</taxon>
        <taxon>Lepagella</taxon>
    </lineage>
</organism>
<gene>
    <name evidence="1" type="ORF">E5331_06730</name>
</gene>
<name>A0AC61RLV9_9BACT</name>